<feature type="transmembrane region" description="Helical" evidence="8">
    <location>
        <begin position="12"/>
        <end position="31"/>
    </location>
</feature>
<accession>A0A060DPL9</accession>
<dbReference type="InterPro" id="IPR050428">
    <property type="entry name" value="TCS_sensor_his_kinase"/>
</dbReference>
<proteinExistence type="predicted"/>
<keyword evidence="5" id="KW-0418">Kinase</keyword>
<keyword evidence="3" id="KW-0597">Phosphoprotein</keyword>
<dbReference type="Gene3D" id="3.30.450.20">
    <property type="entry name" value="PAS domain"/>
    <property type="match status" value="1"/>
</dbReference>
<dbReference type="PROSITE" id="PS50885">
    <property type="entry name" value="HAMP"/>
    <property type="match status" value="1"/>
</dbReference>
<dbReference type="Proteomes" id="UP000027186">
    <property type="component" value="Plasmid AbAZ39_p3"/>
</dbReference>
<evidence type="ECO:0000256" key="7">
    <source>
        <dbReference type="SAM" id="MobiDB-lite"/>
    </source>
</evidence>
<keyword evidence="8" id="KW-0472">Membrane</keyword>
<dbReference type="Pfam" id="PF00672">
    <property type="entry name" value="HAMP"/>
    <property type="match status" value="1"/>
</dbReference>
<evidence type="ECO:0000256" key="2">
    <source>
        <dbReference type="ARBA" id="ARBA00012438"/>
    </source>
</evidence>
<keyword evidence="13" id="KW-1185">Reference proteome</keyword>
<keyword evidence="4" id="KW-0808">Transferase</keyword>
<feature type="transmembrane region" description="Helical" evidence="8">
    <location>
        <begin position="300"/>
        <end position="319"/>
    </location>
</feature>
<dbReference type="CDD" id="cd06225">
    <property type="entry name" value="HAMP"/>
    <property type="match status" value="1"/>
</dbReference>
<evidence type="ECO:0000256" key="4">
    <source>
        <dbReference type="ARBA" id="ARBA00022679"/>
    </source>
</evidence>
<dbReference type="EC" id="2.7.13.3" evidence="2"/>
<dbReference type="AlphaFoldDB" id="A0A060DPL9"/>
<dbReference type="Gene3D" id="6.10.340.10">
    <property type="match status" value="1"/>
</dbReference>
<evidence type="ECO:0000313" key="12">
    <source>
        <dbReference type="Proteomes" id="UP000027186"/>
    </source>
</evidence>
<dbReference type="GO" id="GO:0016020">
    <property type="term" value="C:membrane"/>
    <property type="evidence" value="ECO:0007669"/>
    <property type="project" value="InterPro"/>
</dbReference>
<protein>
    <recommendedName>
        <fullName evidence="2">histidine kinase</fullName>
        <ecNumber evidence="2">2.7.13.3</ecNumber>
    </recommendedName>
</protein>
<gene>
    <name evidence="10" type="ORF">ABAZ39_28525</name>
    <name evidence="11" type="ORF">ACJ41P_33215</name>
</gene>
<evidence type="ECO:0000256" key="8">
    <source>
        <dbReference type="SAM" id="Phobius"/>
    </source>
</evidence>
<evidence type="ECO:0000256" key="3">
    <source>
        <dbReference type="ARBA" id="ARBA00022553"/>
    </source>
</evidence>
<evidence type="ECO:0000256" key="5">
    <source>
        <dbReference type="ARBA" id="ARBA00022777"/>
    </source>
</evidence>
<reference evidence="10 12" key="1">
    <citation type="journal article" date="2014" name="Genome Announc.">
        <title>Complete Genome Sequence of the Model Rhizosphere Strain Azospirillum brasilense Az39, Successfully Applied in Agriculture.</title>
        <authorList>
            <person name="Rivera D."/>
            <person name="Revale S."/>
            <person name="Molina R."/>
            <person name="Gualpa J."/>
            <person name="Puente M."/>
            <person name="Maroniche G."/>
            <person name="Paris G."/>
            <person name="Baker D."/>
            <person name="Clavijo B."/>
            <person name="McLay K."/>
            <person name="Spaepen S."/>
            <person name="Perticari A."/>
            <person name="Vazquez M."/>
            <person name="Wisniewski-Dye F."/>
            <person name="Watkins C."/>
            <person name="Martinez-Abarca F."/>
            <person name="Vanderleyden J."/>
            <person name="Cassan F."/>
        </authorList>
    </citation>
    <scope>NUCLEOTIDE SEQUENCE [LARGE SCALE GENOMIC DNA]</scope>
    <source>
        <strain evidence="10 12">Az39</strain>
        <plasmid evidence="10">AbAZ39_p3</plasmid>
    </source>
</reference>
<dbReference type="RefSeq" id="WP_247874688.1">
    <property type="nucleotide sequence ID" value="NZ_CP007796.1"/>
</dbReference>
<dbReference type="KEGG" id="abq:ABAZ39_28525"/>
<dbReference type="EMBL" id="CP007796">
    <property type="protein sequence ID" value="AIB15806.1"/>
    <property type="molecule type" value="Genomic_DNA"/>
</dbReference>
<comment type="catalytic activity">
    <reaction evidence="1">
        <text>ATP + protein L-histidine = ADP + protein N-phospho-L-histidine.</text>
        <dbReference type="EC" id="2.7.13.3"/>
    </reaction>
</comment>
<dbReference type="Proteomes" id="UP001628281">
    <property type="component" value="Unassembled WGS sequence"/>
</dbReference>
<evidence type="ECO:0000259" key="9">
    <source>
        <dbReference type="PROSITE" id="PS50885"/>
    </source>
</evidence>
<feature type="domain" description="HAMP" evidence="9">
    <location>
        <begin position="320"/>
        <end position="373"/>
    </location>
</feature>
<dbReference type="PANTHER" id="PTHR45436">
    <property type="entry name" value="SENSOR HISTIDINE KINASE YKOH"/>
    <property type="match status" value="1"/>
</dbReference>
<organism evidence="10 12">
    <name type="scientific">Azospirillum argentinense</name>
    <dbReference type="NCBI Taxonomy" id="2970906"/>
    <lineage>
        <taxon>Bacteria</taxon>
        <taxon>Pseudomonadati</taxon>
        <taxon>Pseudomonadota</taxon>
        <taxon>Alphaproteobacteria</taxon>
        <taxon>Rhodospirillales</taxon>
        <taxon>Azospirillaceae</taxon>
        <taxon>Azospirillum</taxon>
    </lineage>
</organism>
<evidence type="ECO:0000256" key="6">
    <source>
        <dbReference type="ARBA" id="ARBA00023012"/>
    </source>
</evidence>
<dbReference type="GO" id="GO:0004673">
    <property type="term" value="F:protein histidine kinase activity"/>
    <property type="evidence" value="ECO:0007669"/>
    <property type="project" value="UniProtKB-EC"/>
</dbReference>
<dbReference type="EMBL" id="JBJLSN010000120">
    <property type="protein sequence ID" value="MFL7906021.1"/>
    <property type="molecule type" value="Genomic_DNA"/>
</dbReference>
<reference evidence="11 13" key="2">
    <citation type="submission" date="2024-11" db="EMBL/GenBank/DDBJ databases">
        <title>Draft genome sequences of two bacteria associated to sugarcane roots in Colombia.</title>
        <authorList>
            <person name="Pardo-Diaz S."/>
            <person name="Masmela-Mendoza J."/>
            <person name="Delgadillo-Duran P."/>
            <person name="Bautista E.J."/>
            <person name="Rojas-Tapias D.F."/>
        </authorList>
    </citation>
    <scope>NUCLEOTIDE SEQUENCE [LARGE SCALE GENOMIC DNA]</scope>
    <source>
        <strain evidence="11 13">Ap18</strain>
    </source>
</reference>
<dbReference type="SMART" id="SM00304">
    <property type="entry name" value="HAMP"/>
    <property type="match status" value="1"/>
</dbReference>
<name>A0A060DPL9_9PROT</name>
<keyword evidence="6" id="KW-0902">Two-component regulatory system</keyword>
<dbReference type="CDD" id="cd18774">
    <property type="entry name" value="PDC2_HK_sensor"/>
    <property type="match status" value="1"/>
</dbReference>
<dbReference type="PANTHER" id="PTHR45436:SF5">
    <property type="entry name" value="SENSOR HISTIDINE KINASE TRCS"/>
    <property type="match status" value="1"/>
</dbReference>
<feature type="region of interest" description="Disordered" evidence="7">
    <location>
        <begin position="376"/>
        <end position="398"/>
    </location>
</feature>
<evidence type="ECO:0000313" key="10">
    <source>
        <dbReference type="EMBL" id="AIB15806.1"/>
    </source>
</evidence>
<evidence type="ECO:0000256" key="1">
    <source>
        <dbReference type="ARBA" id="ARBA00000085"/>
    </source>
</evidence>
<evidence type="ECO:0000313" key="11">
    <source>
        <dbReference type="EMBL" id="MFL7906021.1"/>
    </source>
</evidence>
<evidence type="ECO:0000313" key="13">
    <source>
        <dbReference type="Proteomes" id="UP001628281"/>
    </source>
</evidence>
<keyword evidence="8" id="KW-0812">Transmembrane</keyword>
<geneLocation type="plasmid" evidence="10 12">
    <name>AbAZ39_p3</name>
</geneLocation>
<keyword evidence="8" id="KW-1133">Transmembrane helix</keyword>
<sequence>MTKRLKSLGNILRFGLVGLCIVPSAVVGLYASASVGERVRKEADKHLQDVSTRIAGMLDLGMHERWRDMTLVASMINAQGSLERTDDLRDQLDTLKRNVPIYAWIGAAESSGRVVVSSQRLLEGADVSARPWFRAGTQAPFAGDLHEALLLAQKLPPAPNGEPLRFVDIAMPLTRKDGVPLGVLGAHLSWTWANEVAESVLQRGGDDKPDVDAFVLSREGVVLMGPKDLQGQKLDLASVRAGVQGVTKATQEVWPDGKSYFTAVAPTRGEGEYRGLGWVVLVRHDADAALADVSALQHRILFASLVMAALALLAGWVWAGRLSRPLEVLAEAARRLSHGDLATPVPPTRAFAEATSLSTSLVQLSMALELTLATRRPDAPSAPANAEPVSASREPAAP</sequence>
<keyword evidence="10" id="KW-0614">Plasmid</keyword>
<dbReference type="InterPro" id="IPR003660">
    <property type="entry name" value="HAMP_dom"/>
</dbReference>
<dbReference type="GO" id="GO:0000160">
    <property type="term" value="P:phosphorelay signal transduction system"/>
    <property type="evidence" value="ECO:0007669"/>
    <property type="project" value="UniProtKB-KW"/>
</dbReference>